<evidence type="ECO:0000256" key="1">
    <source>
        <dbReference type="SAM" id="MobiDB-lite"/>
    </source>
</evidence>
<feature type="compositionally biased region" description="Polar residues" evidence="1">
    <location>
        <begin position="509"/>
        <end position="536"/>
    </location>
</feature>
<sequence>MAAVPDSRSGAGGKIVTNRRRLRLAATPYDRPPPPPPPKSPNWFTGVIIPSARALASGAGKIISSAIYSDSESSSSEDVDSASEDDFGNEYESPCDGVDASNEEKLTSPEKIEYGQESQFSMQRPGTKRLIEQLIMQENFSREECDRLINVLNSRVKDWSAEAGDKRSLVNSPGQIFDHEDPNILNKAVLEARKWFQEKKGELSSVAELAHGTCNLNSAAIDHMESGVGSPVDMARSYMRERPPWASPTEHVELRTPLTTTMKLFKERTPYSVTEDVLSSSKRRDSLASGSWNIQEELRKVRSKAVDDMLRTPPAKNDSSLFSVAAIREEFAGAGKVAPVMGEEISKSLSFWRTKPIDALMDVGVNADPALVALESKQDSKASEAPFLNPDASASGNNEDPETIQSDGVRALSKFSYPTSPNHTEQQHSEGPPGTGIAEFGGRLHTNGSLPAQASLSPGADITQNSKQYDEENHNDTASNENRPTNGTNVDGNCELLTEAHMEVPAVTETNSVNSSSQISLGVQNEESQLGMTQPSAEVKPDLMTGKEVKQQGRKLGKSNRRTRGKGK</sequence>
<feature type="compositionally biased region" description="Polar residues" evidence="1">
    <location>
        <begin position="446"/>
        <end position="467"/>
    </location>
</feature>
<feature type="region of interest" description="Disordered" evidence="1">
    <location>
        <begin position="1"/>
        <end position="44"/>
    </location>
</feature>
<feature type="compositionally biased region" description="Pro residues" evidence="1">
    <location>
        <begin position="30"/>
        <end position="40"/>
    </location>
</feature>
<dbReference type="GO" id="GO:0005635">
    <property type="term" value="C:nuclear envelope"/>
    <property type="evidence" value="ECO:0007669"/>
    <property type="project" value="TreeGrafter"/>
</dbReference>
<feature type="compositionally biased region" description="Basic and acidic residues" evidence="1">
    <location>
        <begin position="539"/>
        <end position="551"/>
    </location>
</feature>
<feature type="compositionally biased region" description="Basic residues" evidence="1">
    <location>
        <begin position="552"/>
        <end position="568"/>
    </location>
</feature>
<gene>
    <name evidence="2" type="ORF">C2S53_009424</name>
</gene>
<evidence type="ECO:0000313" key="2">
    <source>
        <dbReference type="EMBL" id="KAH6831229.1"/>
    </source>
</evidence>
<feature type="region of interest" description="Disordered" evidence="1">
    <location>
        <begin position="67"/>
        <end position="110"/>
    </location>
</feature>
<feature type="region of interest" description="Disordered" evidence="1">
    <location>
        <begin position="509"/>
        <end position="568"/>
    </location>
</feature>
<dbReference type="AlphaFoldDB" id="A0AAD4JD42"/>
<feature type="compositionally biased region" description="Polar residues" evidence="1">
    <location>
        <begin position="476"/>
        <end position="491"/>
    </location>
</feature>
<proteinExistence type="predicted"/>
<comment type="caution">
    <text evidence="2">The sequence shown here is derived from an EMBL/GenBank/DDBJ whole genome shotgun (WGS) entry which is preliminary data.</text>
</comment>
<name>A0AAD4JD42_PERFH</name>
<keyword evidence="3" id="KW-1185">Reference proteome</keyword>
<accession>A0AAD4JD42</accession>
<evidence type="ECO:0008006" key="4">
    <source>
        <dbReference type="Google" id="ProtNLM"/>
    </source>
</evidence>
<feature type="compositionally biased region" description="Polar residues" evidence="1">
    <location>
        <begin position="392"/>
        <end position="406"/>
    </location>
</feature>
<organism evidence="2 3">
    <name type="scientific">Perilla frutescens var. hirtella</name>
    <name type="common">Perilla citriodora</name>
    <name type="synonym">Perilla setoyensis</name>
    <dbReference type="NCBI Taxonomy" id="608512"/>
    <lineage>
        <taxon>Eukaryota</taxon>
        <taxon>Viridiplantae</taxon>
        <taxon>Streptophyta</taxon>
        <taxon>Embryophyta</taxon>
        <taxon>Tracheophyta</taxon>
        <taxon>Spermatophyta</taxon>
        <taxon>Magnoliopsida</taxon>
        <taxon>eudicotyledons</taxon>
        <taxon>Gunneridae</taxon>
        <taxon>Pentapetalae</taxon>
        <taxon>asterids</taxon>
        <taxon>lamiids</taxon>
        <taxon>Lamiales</taxon>
        <taxon>Lamiaceae</taxon>
        <taxon>Nepetoideae</taxon>
        <taxon>Elsholtzieae</taxon>
        <taxon>Perilla</taxon>
    </lineage>
</organism>
<dbReference type="GO" id="GO:0071763">
    <property type="term" value="P:nuclear membrane organization"/>
    <property type="evidence" value="ECO:0007669"/>
    <property type="project" value="TreeGrafter"/>
</dbReference>
<dbReference type="Proteomes" id="UP001190926">
    <property type="component" value="Unassembled WGS sequence"/>
</dbReference>
<feature type="region of interest" description="Disordered" evidence="1">
    <location>
        <begin position="376"/>
        <end position="492"/>
    </location>
</feature>
<dbReference type="PANTHER" id="PTHR33416">
    <property type="entry name" value="NUCLEAR PORE COMPLEX PROTEIN NUP1"/>
    <property type="match status" value="1"/>
</dbReference>
<protein>
    <recommendedName>
        <fullName evidence="4">Protein KAKU4</fullName>
    </recommendedName>
</protein>
<evidence type="ECO:0000313" key="3">
    <source>
        <dbReference type="Proteomes" id="UP001190926"/>
    </source>
</evidence>
<dbReference type="PANTHER" id="PTHR33416:SF17">
    <property type="entry name" value="PROTEIN KAKU4"/>
    <property type="match status" value="1"/>
</dbReference>
<reference evidence="2 3" key="1">
    <citation type="journal article" date="2021" name="Nat. Commun.">
        <title>Incipient diploidization of the medicinal plant Perilla within 10,000 years.</title>
        <authorList>
            <person name="Zhang Y."/>
            <person name="Shen Q."/>
            <person name="Leng L."/>
            <person name="Zhang D."/>
            <person name="Chen S."/>
            <person name="Shi Y."/>
            <person name="Ning Z."/>
            <person name="Chen S."/>
        </authorList>
    </citation>
    <scope>NUCLEOTIDE SEQUENCE [LARGE SCALE GENOMIC DNA]</scope>
    <source>
        <strain evidence="3">cv. PC099</strain>
    </source>
</reference>
<feature type="compositionally biased region" description="Acidic residues" evidence="1">
    <location>
        <begin position="75"/>
        <end position="89"/>
    </location>
</feature>
<dbReference type="EMBL" id="SDAM02000091">
    <property type="protein sequence ID" value="KAH6831229.1"/>
    <property type="molecule type" value="Genomic_DNA"/>
</dbReference>